<feature type="region of interest" description="Disordered" evidence="1">
    <location>
        <begin position="28"/>
        <end position="85"/>
    </location>
</feature>
<feature type="domain" description="LTD" evidence="3">
    <location>
        <begin position="275"/>
        <end position="414"/>
    </location>
</feature>
<evidence type="ECO:0000313" key="5">
    <source>
        <dbReference type="Proteomes" id="UP001139031"/>
    </source>
</evidence>
<dbReference type="PROSITE" id="PS51257">
    <property type="entry name" value="PROKAR_LIPOPROTEIN"/>
    <property type="match status" value="1"/>
</dbReference>
<feature type="signal peptide" evidence="2">
    <location>
        <begin position="1"/>
        <end position="20"/>
    </location>
</feature>
<keyword evidence="2" id="KW-0732">Signal</keyword>
<dbReference type="RefSeq" id="WP_224194913.1">
    <property type="nucleotide sequence ID" value="NZ_JAIRAU010000039.1"/>
</dbReference>
<gene>
    <name evidence="4" type="ORF">K7C98_28375</name>
</gene>
<name>A0ABS7TYA3_9BACT</name>
<keyword evidence="5" id="KW-1185">Reference proteome</keyword>
<evidence type="ECO:0000256" key="1">
    <source>
        <dbReference type="SAM" id="MobiDB-lite"/>
    </source>
</evidence>
<feature type="chain" id="PRO_5045877151" evidence="2">
    <location>
        <begin position="21"/>
        <end position="451"/>
    </location>
</feature>
<evidence type="ECO:0000256" key="2">
    <source>
        <dbReference type="SAM" id="SignalP"/>
    </source>
</evidence>
<feature type="compositionally biased region" description="Polar residues" evidence="1">
    <location>
        <begin position="263"/>
        <end position="272"/>
    </location>
</feature>
<dbReference type="InterPro" id="IPR001322">
    <property type="entry name" value="Lamin_tail_dom"/>
</dbReference>
<dbReference type="EMBL" id="JAIRAU010000039">
    <property type="protein sequence ID" value="MBZ5713169.1"/>
    <property type="molecule type" value="Genomic_DNA"/>
</dbReference>
<sequence length="451" mass="45962">MHPRSIASFLPLFLFTACGAWTPSPADALADTSTSSGTTVETSSTTGATTWPSLTDWLAPPADLGLPEPATTTFGTGSDGPVLTDSGGGATIDLSALRITEVFADPDGKDGGATSPEFVEIAHVGASALTLGGLVVTARSWPELWMGDLGIGGELLLPGERLLLERYASPADLPVPAILREGEVLRAAFAHSGGLRNEDGAVALRDQDGNSGDAVLYGALQPAPFDESALWTGDAVPTPGAGESLCRPDATVDSDSAADWSACTPSPGQLQSEPDETTGEAPLPTTLAIVEVLSNPPGPASLEKHAEFVEIENLGPGTVDLAAFTLADSIDPDAPGIDPLLYLGGDGGCAPVTCLAPGRKALLVGSLYEGPAGGALILKTDDNALANAGLGHTEAVVLRDDQGELRSSYRVWPDPLAAPDPATQEEALVRVAPEAPDAPESWVFAAPSPGV</sequence>
<proteinExistence type="predicted"/>
<feature type="region of interest" description="Disordered" evidence="1">
    <location>
        <begin position="232"/>
        <end position="281"/>
    </location>
</feature>
<evidence type="ECO:0000313" key="4">
    <source>
        <dbReference type="EMBL" id="MBZ5713169.1"/>
    </source>
</evidence>
<feature type="compositionally biased region" description="Low complexity" evidence="1">
    <location>
        <begin position="32"/>
        <end position="50"/>
    </location>
</feature>
<evidence type="ECO:0000259" key="3">
    <source>
        <dbReference type="PROSITE" id="PS51841"/>
    </source>
</evidence>
<organism evidence="4 5">
    <name type="scientific">Nannocystis pusilla</name>
    <dbReference type="NCBI Taxonomy" id="889268"/>
    <lineage>
        <taxon>Bacteria</taxon>
        <taxon>Pseudomonadati</taxon>
        <taxon>Myxococcota</taxon>
        <taxon>Polyangia</taxon>
        <taxon>Nannocystales</taxon>
        <taxon>Nannocystaceae</taxon>
        <taxon>Nannocystis</taxon>
    </lineage>
</organism>
<protein>
    <submittedName>
        <fullName evidence="4">Lamin tail domain-containing protein</fullName>
    </submittedName>
</protein>
<comment type="caution">
    <text evidence="4">The sequence shown here is derived from an EMBL/GenBank/DDBJ whole genome shotgun (WGS) entry which is preliminary data.</text>
</comment>
<reference evidence="4" key="1">
    <citation type="submission" date="2021-08" db="EMBL/GenBank/DDBJ databases">
        <authorList>
            <person name="Stevens D.C."/>
        </authorList>
    </citation>
    <scope>NUCLEOTIDE SEQUENCE</scope>
    <source>
        <strain evidence="4">DSM 53165</strain>
    </source>
</reference>
<dbReference type="Proteomes" id="UP001139031">
    <property type="component" value="Unassembled WGS sequence"/>
</dbReference>
<accession>A0ABS7TYA3</accession>
<dbReference type="PROSITE" id="PS51841">
    <property type="entry name" value="LTD"/>
    <property type="match status" value="1"/>
</dbReference>